<reference evidence="1 2" key="1">
    <citation type="submission" date="2021-01" db="EMBL/GenBank/DDBJ databases">
        <title>Whole genome shotgun sequence of Actinoplanes deccanensis NBRC 13994.</title>
        <authorList>
            <person name="Komaki H."/>
            <person name="Tamura T."/>
        </authorList>
    </citation>
    <scope>NUCLEOTIDE SEQUENCE [LARGE SCALE GENOMIC DNA]</scope>
    <source>
        <strain evidence="1 2">NBRC 13994</strain>
    </source>
</reference>
<protein>
    <submittedName>
        <fullName evidence="1">Uncharacterized protein</fullName>
    </submittedName>
</protein>
<name>A0ABQ3YIC7_9ACTN</name>
<keyword evidence="2" id="KW-1185">Reference proteome</keyword>
<evidence type="ECO:0000313" key="2">
    <source>
        <dbReference type="Proteomes" id="UP000609879"/>
    </source>
</evidence>
<dbReference type="Proteomes" id="UP000609879">
    <property type="component" value="Unassembled WGS sequence"/>
</dbReference>
<dbReference type="EMBL" id="BOMI01000175">
    <property type="protein sequence ID" value="GID79675.1"/>
    <property type="molecule type" value="Genomic_DNA"/>
</dbReference>
<evidence type="ECO:0000313" key="1">
    <source>
        <dbReference type="EMBL" id="GID79675.1"/>
    </source>
</evidence>
<sequence length="268" mass="31191">MSTASFDAGRPRTRSNWFTALFGATSESLPLEDWALRNEHSCRIDPSEPIELFAEGDVLSFKIFPSYEWKGRAESREELYGFAQRLMPRARAIVVRRLRPIARAHPPQRADRLEEEVNKALEEDWRRLTDGDRELWFRVTVRVEHDDLVLEQLRPYWAARIKAECDHRLGLQRAHQADELTRRWSDIFEHLESDPRAADAARLSEEVFASVFSTYVGNRREAVKDLLNLLRAAVDRHNDVGLGPSEYTTAWDEAIKAFRRQYGLDPQE</sequence>
<proteinExistence type="predicted"/>
<dbReference type="RefSeq" id="WP_203776137.1">
    <property type="nucleotide sequence ID" value="NZ_BAAABO010000031.1"/>
</dbReference>
<accession>A0ABQ3YIC7</accession>
<comment type="caution">
    <text evidence="1">The sequence shown here is derived from an EMBL/GenBank/DDBJ whole genome shotgun (WGS) entry which is preliminary data.</text>
</comment>
<gene>
    <name evidence="1" type="ORF">Ade02nite_83160</name>
</gene>
<organism evidence="1 2">
    <name type="scientific">Paractinoplanes deccanensis</name>
    <dbReference type="NCBI Taxonomy" id="113561"/>
    <lineage>
        <taxon>Bacteria</taxon>
        <taxon>Bacillati</taxon>
        <taxon>Actinomycetota</taxon>
        <taxon>Actinomycetes</taxon>
        <taxon>Micromonosporales</taxon>
        <taxon>Micromonosporaceae</taxon>
        <taxon>Paractinoplanes</taxon>
    </lineage>
</organism>